<evidence type="ECO:0000313" key="11">
    <source>
        <dbReference type="EMBL" id="VEU71153.1"/>
    </source>
</evidence>
<evidence type="ECO:0000256" key="5">
    <source>
        <dbReference type="ARBA" id="ARBA00023098"/>
    </source>
</evidence>
<sequence>MENYKIVFDLNGNDNGQSAGIAAALEFAKQNPNFELHLIGEFKQNYKDELLENVFYLNNPNVPSNPKELRSTLRENTSMNQAIQMIKEDGFDAILSSGDSGSYITGLTMKLGRLENVSRPAFMPVCNAINGCKFLFMDVGANLVVKSEYLVEWAKLGSVFHQTMFNTANPKVSILNIGTEDYKGQDFAIEANAILKEESNINYIGFQETRDLFRGNIDVALIDGYGGNLVLKSYEGAIFTFKDLLKMRIMKSFVRKVAASFLKGAFKEVGQVLDYRNVGSAWVIGVNALAIKAHGSSDKKAYLSALNNIKDAVEKDLLIKLKNKMNE</sequence>
<dbReference type="UniPathway" id="UPA00085"/>
<evidence type="ECO:0000256" key="3">
    <source>
        <dbReference type="ARBA" id="ARBA00022516"/>
    </source>
</evidence>
<evidence type="ECO:0000256" key="7">
    <source>
        <dbReference type="ARBA" id="ARBA00023264"/>
    </source>
</evidence>
<comment type="subunit">
    <text evidence="9 10">Homodimer. Probably interacts with PlsY.</text>
</comment>
<comment type="similarity">
    <text evidence="10">Belongs to the PlsX family.</text>
</comment>
<evidence type="ECO:0000256" key="9">
    <source>
        <dbReference type="ARBA" id="ARBA00046608"/>
    </source>
</evidence>
<comment type="catalytic activity">
    <reaction evidence="1 10">
        <text>a fatty acyl-[ACP] + phosphate = an acyl phosphate + holo-[ACP]</text>
        <dbReference type="Rhea" id="RHEA:42292"/>
        <dbReference type="Rhea" id="RHEA-COMP:9685"/>
        <dbReference type="Rhea" id="RHEA-COMP:14125"/>
        <dbReference type="ChEBI" id="CHEBI:43474"/>
        <dbReference type="ChEBI" id="CHEBI:59918"/>
        <dbReference type="ChEBI" id="CHEBI:64479"/>
        <dbReference type="ChEBI" id="CHEBI:138651"/>
        <dbReference type="EC" id="2.3.1.274"/>
    </reaction>
</comment>
<dbReference type="Pfam" id="PF02504">
    <property type="entry name" value="FA_synthesis"/>
    <property type="match status" value="1"/>
</dbReference>
<dbReference type="PANTHER" id="PTHR30100">
    <property type="entry name" value="FATTY ACID/PHOSPHOLIPID SYNTHESIS PROTEIN PLSX"/>
    <property type="match status" value="1"/>
</dbReference>
<keyword evidence="11" id="KW-0012">Acyltransferase</keyword>
<dbReference type="HAMAP" id="MF_00019">
    <property type="entry name" value="PlsX"/>
    <property type="match status" value="1"/>
</dbReference>
<accession>A0A449AWS1</accession>
<reference evidence="11 12" key="1">
    <citation type="submission" date="2019-01" db="EMBL/GenBank/DDBJ databases">
        <authorList>
            <consortium name="Pathogen Informatics"/>
        </authorList>
    </citation>
    <scope>NUCLEOTIDE SEQUENCE [LARGE SCALE GENOMIC DNA]</scope>
    <source>
        <strain evidence="11 12">NCTC10194</strain>
    </source>
</reference>
<dbReference type="EC" id="2.3.1.274" evidence="8 10"/>
<dbReference type="PIRSF" id="PIRSF002465">
    <property type="entry name" value="Phsphlp_syn_PlsX"/>
    <property type="match status" value="1"/>
</dbReference>
<dbReference type="InterPro" id="IPR012281">
    <property type="entry name" value="Phospholipid_synth_PlsX-like"/>
</dbReference>
<keyword evidence="5 10" id="KW-0443">Lipid metabolism</keyword>
<keyword evidence="12" id="KW-1185">Reference proteome</keyword>
<dbReference type="InterPro" id="IPR003664">
    <property type="entry name" value="FA_synthesis"/>
</dbReference>
<dbReference type="GO" id="GO:0006633">
    <property type="term" value="P:fatty acid biosynthetic process"/>
    <property type="evidence" value="ECO:0007669"/>
    <property type="project" value="UniProtKB-UniRule"/>
</dbReference>
<dbReference type="RefSeq" id="WP_027333856.1">
    <property type="nucleotide sequence ID" value="NZ_LR215024.1"/>
</dbReference>
<evidence type="ECO:0000313" key="12">
    <source>
        <dbReference type="Proteomes" id="UP000290815"/>
    </source>
</evidence>
<evidence type="ECO:0000256" key="8">
    <source>
        <dbReference type="ARBA" id="ARBA00024069"/>
    </source>
</evidence>
<dbReference type="SUPFAM" id="SSF53659">
    <property type="entry name" value="Isocitrate/Isopropylmalate dehydrogenase-like"/>
    <property type="match status" value="1"/>
</dbReference>
<dbReference type="AlphaFoldDB" id="A0A449AWS1"/>
<dbReference type="NCBIfam" id="TIGR00182">
    <property type="entry name" value="plsX"/>
    <property type="match status" value="1"/>
</dbReference>
<dbReference type="KEGG" id="mgly:NCTC10194_00700"/>
<dbReference type="GO" id="GO:0005737">
    <property type="term" value="C:cytoplasm"/>
    <property type="evidence" value="ECO:0007669"/>
    <property type="project" value="UniProtKB-SubCell"/>
</dbReference>
<keyword evidence="6 10" id="KW-0594">Phospholipid biosynthesis</keyword>
<keyword evidence="2 10" id="KW-0963">Cytoplasm</keyword>
<keyword evidence="3 10" id="KW-0444">Lipid biosynthesis</keyword>
<evidence type="ECO:0000256" key="6">
    <source>
        <dbReference type="ARBA" id="ARBA00023209"/>
    </source>
</evidence>
<evidence type="ECO:0000256" key="10">
    <source>
        <dbReference type="HAMAP-Rule" id="MF_00019"/>
    </source>
</evidence>
<dbReference type="Gene3D" id="3.40.718.10">
    <property type="entry name" value="Isopropylmalate Dehydrogenase"/>
    <property type="match status" value="1"/>
</dbReference>
<evidence type="ECO:0000256" key="1">
    <source>
        <dbReference type="ARBA" id="ARBA00001232"/>
    </source>
</evidence>
<gene>
    <name evidence="10 11" type="primary">plsX</name>
    <name evidence="11" type="ORF">NCTC10194_00700</name>
</gene>
<comment type="function">
    <text evidence="10">Catalyzes the reversible formation of acyl-phosphate (acyl-PO(4)) from acyl-[acyl-carrier-protein] (acyl-ACP). This enzyme utilizes acyl-ACP as fatty acyl donor, but not acyl-CoA.</text>
</comment>
<dbReference type="PANTHER" id="PTHR30100:SF1">
    <property type="entry name" value="PHOSPHATE ACYLTRANSFERASE"/>
    <property type="match status" value="1"/>
</dbReference>
<organism evidence="11 12">
    <name type="scientific">Mycoplasmopsis glycophila</name>
    <dbReference type="NCBI Taxonomy" id="171285"/>
    <lineage>
        <taxon>Bacteria</taxon>
        <taxon>Bacillati</taxon>
        <taxon>Mycoplasmatota</taxon>
        <taxon>Mycoplasmoidales</taxon>
        <taxon>Metamycoplasmataceae</taxon>
        <taxon>Mycoplasmopsis</taxon>
    </lineage>
</organism>
<protein>
    <recommendedName>
        <fullName evidence="8 10">Phosphate acyltransferase</fullName>
        <ecNumber evidence="8 10">2.3.1.274</ecNumber>
    </recommendedName>
    <alternativeName>
        <fullName evidence="10">Acyl-ACP phosphotransacylase</fullName>
    </alternativeName>
    <alternativeName>
        <fullName evidence="10">Acyl-[acyl-carrier-protein]--phosphate acyltransferase</fullName>
    </alternativeName>
    <alternativeName>
        <fullName evidence="10">Phosphate-acyl-ACP acyltransferase</fullName>
    </alternativeName>
</protein>
<keyword evidence="4 10" id="KW-0808">Transferase</keyword>
<dbReference type="GO" id="GO:0008654">
    <property type="term" value="P:phospholipid biosynthetic process"/>
    <property type="evidence" value="ECO:0007669"/>
    <property type="project" value="UniProtKB-KW"/>
</dbReference>
<evidence type="ECO:0000256" key="2">
    <source>
        <dbReference type="ARBA" id="ARBA00022490"/>
    </source>
</evidence>
<dbReference type="Proteomes" id="UP000290815">
    <property type="component" value="Chromosome"/>
</dbReference>
<dbReference type="EMBL" id="LR215024">
    <property type="protein sequence ID" value="VEU71153.1"/>
    <property type="molecule type" value="Genomic_DNA"/>
</dbReference>
<comment type="subcellular location">
    <subcellularLocation>
        <location evidence="10">Cytoplasm</location>
    </subcellularLocation>
    <text evidence="10">Associated with the membrane possibly through PlsY.</text>
</comment>
<keyword evidence="7 10" id="KW-1208">Phospholipid metabolism</keyword>
<proteinExistence type="inferred from homology"/>
<comment type="pathway">
    <text evidence="10">Lipid metabolism; phospholipid metabolism.</text>
</comment>
<name>A0A449AWS1_9BACT</name>
<dbReference type="GO" id="GO:0043811">
    <property type="term" value="F:phosphate:acyl-[acyl carrier protein] acyltransferase activity"/>
    <property type="evidence" value="ECO:0007669"/>
    <property type="project" value="UniProtKB-UniRule"/>
</dbReference>
<evidence type="ECO:0000256" key="4">
    <source>
        <dbReference type="ARBA" id="ARBA00022679"/>
    </source>
</evidence>